<dbReference type="Pfam" id="PF00795">
    <property type="entry name" value="CN_hydrolase"/>
    <property type="match status" value="1"/>
</dbReference>
<dbReference type="PROSITE" id="PS50263">
    <property type="entry name" value="CN_HYDROLASE"/>
    <property type="match status" value="1"/>
</dbReference>
<feature type="domain" description="CN hydrolase" evidence="1">
    <location>
        <begin position="2"/>
        <end position="141"/>
    </location>
</feature>
<gene>
    <name evidence="2" type="ORF">LCGC14_2112370</name>
</gene>
<reference evidence="2" key="1">
    <citation type="journal article" date="2015" name="Nature">
        <title>Complex archaea that bridge the gap between prokaryotes and eukaryotes.</title>
        <authorList>
            <person name="Spang A."/>
            <person name="Saw J.H."/>
            <person name="Jorgensen S.L."/>
            <person name="Zaremba-Niedzwiedzka K."/>
            <person name="Martijn J."/>
            <person name="Lind A.E."/>
            <person name="van Eijk R."/>
            <person name="Schleper C."/>
            <person name="Guy L."/>
            <person name="Ettema T.J."/>
        </authorList>
    </citation>
    <scope>NUCLEOTIDE SEQUENCE</scope>
</reference>
<evidence type="ECO:0000313" key="2">
    <source>
        <dbReference type="EMBL" id="KKL69688.1"/>
    </source>
</evidence>
<comment type="caution">
    <text evidence="2">The sequence shown here is derived from an EMBL/GenBank/DDBJ whole genome shotgun (WGS) entry which is preliminary data.</text>
</comment>
<evidence type="ECO:0000259" key="1">
    <source>
        <dbReference type="PROSITE" id="PS50263"/>
    </source>
</evidence>
<protein>
    <recommendedName>
        <fullName evidence="1">CN hydrolase domain-containing protein</fullName>
    </recommendedName>
</protein>
<dbReference type="PANTHER" id="PTHR23088">
    <property type="entry name" value="NITRILASE-RELATED"/>
    <property type="match status" value="1"/>
</dbReference>
<dbReference type="Gene3D" id="3.60.110.10">
    <property type="entry name" value="Carbon-nitrogen hydrolase"/>
    <property type="match status" value="1"/>
</dbReference>
<feature type="non-terminal residue" evidence="2">
    <location>
        <position position="141"/>
    </location>
</feature>
<proteinExistence type="predicted"/>
<dbReference type="AlphaFoldDB" id="A0A0F9E6N0"/>
<dbReference type="InterPro" id="IPR036526">
    <property type="entry name" value="C-N_Hydrolase_sf"/>
</dbReference>
<dbReference type="InterPro" id="IPR003010">
    <property type="entry name" value="C-N_Hydrolase"/>
</dbReference>
<dbReference type="PANTHER" id="PTHR23088:SF27">
    <property type="entry name" value="DEAMINATED GLUTATHIONE AMIDASE"/>
    <property type="match status" value="1"/>
</dbReference>
<dbReference type="EMBL" id="LAZR01026134">
    <property type="protein sequence ID" value="KKL69688.1"/>
    <property type="molecule type" value="Genomic_DNA"/>
</dbReference>
<accession>A0A0F9E6N0</accession>
<organism evidence="2">
    <name type="scientific">marine sediment metagenome</name>
    <dbReference type="NCBI Taxonomy" id="412755"/>
    <lineage>
        <taxon>unclassified sequences</taxon>
        <taxon>metagenomes</taxon>
        <taxon>ecological metagenomes</taxon>
    </lineage>
</organism>
<dbReference type="SUPFAM" id="SSF56317">
    <property type="entry name" value="Carbon-nitrogen hydrolase"/>
    <property type="match status" value="1"/>
</dbReference>
<sequence>MPKVAIVQFKASTNKEQNLKKILAYIEKASKKGAKLCAFPEFMMFYTPSSQSPSKLASLAETINGNFVKTIGKAAKKNSIQVVGTFYEKSKKKNRVYDSAFLINKSGKVISTYRKIHLYDALGFRESDKMISGSKIAKPVK</sequence>
<name>A0A0F9E6N0_9ZZZZ</name>